<dbReference type="RefSeq" id="WP_138404189.1">
    <property type="nucleotide sequence ID" value="NZ_VBSP01000010.1"/>
</dbReference>
<dbReference type="AlphaFoldDB" id="A0A5R9DYI4"/>
<reference evidence="1 2" key="1">
    <citation type="submission" date="2019-05" db="EMBL/GenBank/DDBJ databases">
        <title>The metagenome of a microbial culture collection derived from dairy environment covers the genomic content of the human microbiome.</title>
        <authorList>
            <person name="Roder T."/>
            <person name="Wuthrich D."/>
            <person name="Sattari Z."/>
            <person name="Von Ah U."/>
            <person name="Bar C."/>
            <person name="Ronchi F."/>
            <person name="Macpherson A.J."/>
            <person name="Ganal-Vonarburg S.C."/>
            <person name="Bruggmann R."/>
            <person name="Vergeres G."/>
        </authorList>
    </citation>
    <scope>NUCLEOTIDE SEQUENCE [LARGE SCALE GENOMIC DNA]</scope>
    <source>
        <strain evidence="1 2">FAM 24227</strain>
    </source>
</reference>
<organism evidence="1 2">
    <name type="scientific">Ruoffia tabacinasalis</name>
    <dbReference type="NCBI Taxonomy" id="87458"/>
    <lineage>
        <taxon>Bacteria</taxon>
        <taxon>Bacillati</taxon>
        <taxon>Bacillota</taxon>
        <taxon>Bacilli</taxon>
        <taxon>Lactobacillales</taxon>
        <taxon>Aerococcaceae</taxon>
        <taxon>Ruoffia</taxon>
    </lineage>
</organism>
<comment type="caution">
    <text evidence="1">The sequence shown here is derived from an EMBL/GenBank/DDBJ whole genome shotgun (WGS) entry which is preliminary data.</text>
</comment>
<sequence length="75" mass="8613">MEEINETSVTDTVSNEQNGANEYLGILIKEQKETIARYEVLAASLFESNRILTDQVQNLIDTQEQLAIEKKKKRK</sequence>
<gene>
    <name evidence="1" type="ORF">FEZ33_04405</name>
</gene>
<evidence type="ECO:0000313" key="2">
    <source>
        <dbReference type="Proteomes" id="UP000306420"/>
    </source>
</evidence>
<dbReference type="Proteomes" id="UP000306420">
    <property type="component" value="Unassembled WGS sequence"/>
</dbReference>
<evidence type="ECO:0000313" key="1">
    <source>
        <dbReference type="EMBL" id="TLQ41809.1"/>
    </source>
</evidence>
<proteinExistence type="predicted"/>
<name>A0A5R9DYI4_9LACT</name>
<accession>A0A5R9DYI4</accession>
<dbReference type="EMBL" id="VBSP01000010">
    <property type="protein sequence ID" value="TLQ41809.1"/>
    <property type="molecule type" value="Genomic_DNA"/>
</dbReference>
<protein>
    <submittedName>
        <fullName evidence="1">Uncharacterized protein</fullName>
    </submittedName>
</protein>